<accession>A0AA38P761</accession>
<dbReference type="EMBL" id="MU806238">
    <property type="protein sequence ID" value="KAJ3837558.1"/>
    <property type="molecule type" value="Genomic_DNA"/>
</dbReference>
<comment type="caution">
    <text evidence="1">The sequence shown here is derived from an EMBL/GenBank/DDBJ whole genome shotgun (WGS) entry which is preliminary data.</text>
</comment>
<dbReference type="PANTHER" id="PTHR46177">
    <property type="entry name" value="INTEGRASE CATALYTIC DOMAIN-CONTAINING PROTEIN"/>
    <property type="match status" value="1"/>
</dbReference>
<name>A0AA38P761_9AGAR</name>
<proteinExistence type="predicted"/>
<sequence>MNRNPGGKNQYDSCLPASDPKLQEALTKYHRRKETNNTTISRLLLTEYGIKMSASTVKNRRKELNLKGSRGVMKNMDAAGEAEAEQLILNEMSKDPAQRAGVGTIQAKVAYNTGTHLPRHLVSDVMHIHAAEGFEKREPTAKKINRVPKIPLGIHHRWAGDGHDKLYKIGFPIWAVVDDATGKYLGGWVVPSNRMANIVAYCIPVQFTTDCGSETTALFGLINALREIFHPDCPVNELPAHVYLRSIHNISIERSWLRLRLDFGDNAVLFFYRGIEDGIYNSNNADHYSLCQWLWPMLLRQELAEFIEFRNGTKMRKNKNKPGPSGKSRDEAFTLHEDWGGKNFLMPVDTSVIRSIREAMGGDSILNFVNEDFAARAQEKYDTLNITKLTMENVWNVFSAMLPLLF</sequence>
<organism evidence="1 2">
    <name type="scientific">Lentinula raphanica</name>
    <dbReference type="NCBI Taxonomy" id="153919"/>
    <lineage>
        <taxon>Eukaryota</taxon>
        <taxon>Fungi</taxon>
        <taxon>Dikarya</taxon>
        <taxon>Basidiomycota</taxon>
        <taxon>Agaricomycotina</taxon>
        <taxon>Agaricomycetes</taxon>
        <taxon>Agaricomycetidae</taxon>
        <taxon>Agaricales</taxon>
        <taxon>Marasmiineae</taxon>
        <taxon>Omphalotaceae</taxon>
        <taxon>Lentinula</taxon>
    </lineage>
</organism>
<dbReference type="PANTHER" id="PTHR46177:SF1">
    <property type="entry name" value="INTEGRASE CATALYTIC DOMAIN-CONTAINING PROTEIN"/>
    <property type="match status" value="1"/>
</dbReference>
<protein>
    <recommendedName>
        <fullName evidence="3">Integrase catalytic domain-containing protein</fullName>
    </recommendedName>
</protein>
<evidence type="ECO:0008006" key="3">
    <source>
        <dbReference type="Google" id="ProtNLM"/>
    </source>
</evidence>
<evidence type="ECO:0000313" key="1">
    <source>
        <dbReference type="EMBL" id="KAJ3837558.1"/>
    </source>
</evidence>
<dbReference type="AlphaFoldDB" id="A0AA38P761"/>
<keyword evidence="2" id="KW-1185">Reference proteome</keyword>
<gene>
    <name evidence="1" type="ORF">F5878DRAFT_652519</name>
</gene>
<evidence type="ECO:0000313" key="2">
    <source>
        <dbReference type="Proteomes" id="UP001163846"/>
    </source>
</evidence>
<reference evidence="1" key="1">
    <citation type="submission" date="2022-08" db="EMBL/GenBank/DDBJ databases">
        <authorList>
            <consortium name="DOE Joint Genome Institute"/>
            <person name="Min B."/>
            <person name="Riley R."/>
            <person name="Sierra-Patev S."/>
            <person name="Naranjo-Ortiz M."/>
            <person name="Looney B."/>
            <person name="Konkel Z."/>
            <person name="Slot J.C."/>
            <person name="Sakamoto Y."/>
            <person name="Steenwyk J.L."/>
            <person name="Rokas A."/>
            <person name="Carro J."/>
            <person name="Camarero S."/>
            <person name="Ferreira P."/>
            <person name="Molpeceres G."/>
            <person name="Ruiz-Duenas F.J."/>
            <person name="Serrano A."/>
            <person name="Henrissat B."/>
            <person name="Drula E."/>
            <person name="Hughes K.W."/>
            <person name="Mata J.L."/>
            <person name="Ishikawa N.K."/>
            <person name="Vargas-Isla R."/>
            <person name="Ushijima S."/>
            <person name="Smith C.A."/>
            <person name="Ahrendt S."/>
            <person name="Andreopoulos W."/>
            <person name="He G."/>
            <person name="Labutti K."/>
            <person name="Lipzen A."/>
            <person name="Ng V."/>
            <person name="Sandor L."/>
            <person name="Barry K."/>
            <person name="Martinez A.T."/>
            <person name="Xiao Y."/>
            <person name="Gibbons J.G."/>
            <person name="Terashima K."/>
            <person name="Hibbett D.S."/>
            <person name="Grigoriev I.V."/>
        </authorList>
    </citation>
    <scope>NUCLEOTIDE SEQUENCE</scope>
    <source>
        <strain evidence="1">TFB9207</strain>
    </source>
</reference>
<dbReference type="Proteomes" id="UP001163846">
    <property type="component" value="Unassembled WGS sequence"/>
</dbReference>